<dbReference type="PANTHER" id="PTHR32322:SF18">
    <property type="entry name" value="S-ADENOSYLMETHIONINE_S-ADENOSYLHOMOCYSTEINE TRANSPORTER"/>
    <property type="match status" value="1"/>
</dbReference>
<feature type="transmembrane region" description="Helical" evidence="6">
    <location>
        <begin position="255"/>
        <end position="274"/>
    </location>
</feature>
<evidence type="ECO:0000256" key="3">
    <source>
        <dbReference type="ARBA" id="ARBA00022692"/>
    </source>
</evidence>
<evidence type="ECO:0000256" key="5">
    <source>
        <dbReference type="ARBA" id="ARBA00023136"/>
    </source>
</evidence>
<dbReference type="InterPro" id="IPR000620">
    <property type="entry name" value="EamA_dom"/>
</dbReference>
<evidence type="ECO:0000313" key="9">
    <source>
        <dbReference type="Proteomes" id="UP000231252"/>
    </source>
</evidence>
<comment type="subcellular location">
    <subcellularLocation>
        <location evidence="1">Cell membrane</location>
        <topology evidence="1">Multi-pass membrane protein</topology>
    </subcellularLocation>
</comment>
<feature type="domain" description="EamA" evidence="7">
    <location>
        <begin position="16"/>
        <end position="146"/>
    </location>
</feature>
<evidence type="ECO:0000313" key="8">
    <source>
        <dbReference type="EMBL" id="PIS22766.1"/>
    </source>
</evidence>
<dbReference type="AlphaFoldDB" id="A0A2H0XCW0"/>
<evidence type="ECO:0000256" key="6">
    <source>
        <dbReference type="SAM" id="Phobius"/>
    </source>
</evidence>
<feature type="transmembrane region" description="Helical" evidence="6">
    <location>
        <begin position="40"/>
        <end position="64"/>
    </location>
</feature>
<feature type="transmembrane region" description="Helical" evidence="6">
    <location>
        <begin position="76"/>
        <end position="97"/>
    </location>
</feature>
<organism evidence="8 9">
    <name type="scientific">candidate division WWE3 bacterium CG08_land_8_20_14_0_20_41_10</name>
    <dbReference type="NCBI Taxonomy" id="1975085"/>
    <lineage>
        <taxon>Bacteria</taxon>
        <taxon>Katanobacteria</taxon>
    </lineage>
</organism>
<keyword evidence="2" id="KW-1003">Cell membrane</keyword>
<feature type="transmembrane region" description="Helical" evidence="6">
    <location>
        <begin position="103"/>
        <end position="124"/>
    </location>
</feature>
<feature type="transmembrane region" description="Helical" evidence="6">
    <location>
        <begin position="286"/>
        <end position="305"/>
    </location>
</feature>
<evidence type="ECO:0000256" key="1">
    <source>
        <dbReference type="ARBA" id="ARBA00004651"/>
    </source>
</evidence>
<name>A0A2H0XCW0_UNCKA</name>
<dbReference type="InterPro" id="IPR037185">
    <property type="entry name" value="EmrE-like"/>
</dbReference>
<comment type="caution">
    <text evidence="8">The sequence shown here is derived from an EMBL/GenBank/DDBJ whole genome shotgun (WGS) entry which is preliminary data.</text>
</comment>
<dbReference type="Pfam" id="PF00892">
    <property type="entry name" value="EamA"/>
    <property type="match status" value="2"/>
</dbReference>
<proteinExistence type="predicted"/>
<feature type="transmembrane region" description="Helical" evidence="6">
    <location>
        <begin position="164"/>
        <end position="184"/>
    </location>
</feature>
<dbReference type="SUPFAM" id="SSF103481">
    <property type="entry name" value="Multidrug resistance efflux transporter EmrE"/>
    <property type="match status" value="2"/>
</dbReference>
<sequence length="332" mass="36639">MINGLLKPPKTKEFYALLAMLGATAIWGFAPPIIKYTLDFIPVFSFLFYRFLIVCLVLFPFVYLELRRQRVSLRELPALAVSGFTGQTSLVILFLGLKYTSSLEVAAIGIIAPLLMVVAGHYFFSEKVKKNIQIGLIITSVGTLILAIGPILDSNSVSASVTLHIWGNILIIVYELFWVTHVLWSKRLRGENSHAINQTAKFFGIPIPKKKYSSQLITGVSFYVGLVTLIPLYILESSGRLGGSGFNITDLNSSGWVGLLYMALLSSIVAYGLFEWSLKYLKVTDTVIFSYISPIFTLPAAFFILGELPTQNLILGSVIIALGIIVAERKKG</sequence>
<evidence type="ECO:0000259" key="7">
    <source>
        <dbReference type="Pfam" id="PF00892"/>
    </source>
</evidence>
<protein>
    <recommendedName>
        <fullName evidence="7">EamA domain-containing protein</fullName>
    </recommendedName>
</protein>
<accession>A0A2H0XCW0</accession>
<keyword evidence="4 6" id="KW-1133">Transmembrane helix</keyword>
<dbReference type="EMBL" id="PEYU01000002">
    <property type="protein sequence ID" value="PIS22766.1"/>
    <property type="molecule type" value="Genomic_DNA"/>
</dbReference>
<evidence type="ECO:0000256" key="2">
    <source>
        <dbReference type="ARBA" id="ARBA00022475"/>
    </source>
</evidence>
<dbReference type="InterPro" id="IPR050638">
    <property type="entry name" value="AA-Vitamin_Transporters"/>
</dbReference>
<keyword evidence="5 6" id="KW-0472">Membrane</keyword>
<reference evidence="9" key="1">
    <citation type="submission" date="2017-09" db="EMBL/GenBank/DDBJ databases">
        <title>Depth-based differentiation of microbial function through sediment-hosted aquifers and enrichment of novel symbionts in the deep terrestrial subsurface.</title>
        <authorList>
            <person name="Probst A.J."/>
            <person name="Ladd B."/>
            <person name="Jarett J.K."/>
            <person name="Geller-Mcgrath D.E."/>
            <person name="Sieber C.M.K."/>
            <person name="Emerson J.B."/>
            <person name="Anantharaman K."/>
            <person name="Thomas B.C."/>
            <person name="Malmstrom R."/>
            <person name="Stieglmeier M."/>
            <person name="Klingl A."/>
            <person name="Woyke T."/>
            <person name="Ryan C.M."/>
            <person name="Banfield J.F."/>
        </authorList>
    </citation>
    <scope>NUCLEOTIDE SEQUENCE [LARGE SCALE GENOMIC DNA]</scope>
</reference>
<feature type="transmembrane region" description="Helical" evidence="6">
    <location>
        <begin position="311"/>
        <end position="327"/>
    </location>
</feature>
<feature type="domain" description="EamA" evidence="7">
    <location>
        <begin position="210"/>
        <end position="326"/>
    </location>
</feature>
<evidence type="ECO:0000256" key="4">
    <source>
        <dbReference type="ARBA" id="ARBA00022989"/>
    </source>
</evidence>
<dbReference type="GO" id="GO:0005886">
    <property type="term" value="C:plasma membrane"/>
    <property type="evidence" value="ECO:0007669"/>
    <property type="project" value="UniProtKB-SubCell"/>
</dbReference>
<feature type="transmembrane region" description="Helical" evidence="6">
    <location>
        <begin position="216"/>
        <end position="235"/>
    </location>
</feature>
<feature type="transmembrane region" description="Helical" evidence="6">
    <location>
        <begin position="131"/>
        <end position="152"/>
    </location>
</feature>
<dbReference type="Proteomes" id="UP000231252">
    <property type="component" value="Unassembled WGS sequence"/>
</dbReference>
<feature type="transmembrane region" description="Helical" evidence="6">
    <location>
        <begin position="14"/>
        <end position="34"/>
    </location>
</feature>
<keyword evidence="3 6" id="KW-0812">Transmembrane</keyword>
<gene>
    <name evidence="8" type="ORF">COT50_00100</name>
</gene>
<dbReference type="PANTHER" id="PTHR32322">
    <property type="entry name" value="INNER MEMBRANE TRANSPORTER"/>
    <property type="match status" value="1"/>
</dbReference>